<dbReference type="GO" id="GO:0008270">
    <property type="term" value="F:zinc ion binding"/>
    <property type="evidence" value="ECO:0007669"/>
    <property type="project" value="UniProtKB-KW"/>
</dbReference>
<feature type="compositionally biased region" description="Basic and acidic residues" evidence="6">
    <location>
        <begin position="746"/>
        <end position="756"/>
    </location>
</feature>
<feature type="compositionally biased region" description="Basic and acidic residues" evidence="6">
    <location>
        <begin position="125"/>
        <end position="141"/>
    </location>
</feature>
<feature type="region of interest" description="Disordered" evidence="6">
    <location>
        <begin position="1"/>
        <end position="262"/>
    </location>
</feature>
<proteinExistence type="predicted"/>
<evidence type="ECO:0000256" key="6">
    <source>
        <dbReference type="SAM" id="MobiDB-lite"/>
    </source>
</evidence>
<feature type="compositionally biased region" description="Low complexity" evidence="6">
    <location>
        <begin position="631"/>
        <end position="653"/>
    </location>
</feature>
<name>A0A7J6MVJ7_PEROL</name>
<dbReference type="CDD" id="cd15571">
    <property type="entry name" value="ePHD"/>
    <property type="match status" value="2"/>
</dbReference>
<evidence type="ECO:0000256" key="3">
    <source>
        <dbReference type="ARBA" id="ARBA00022833"/>
    </source>
</evidence>
<feature type="compositionally biased region" description="Basic and acidic residues" evidence="6">
    <location>
        <begin position="160"/>
        <end position="175"/>
    </location>
</feature>
<evidence type="ECO:0000256" key="4">
    <source>
        <dbReference type="PROSITE-ProRule" id="PRU00146"/>
    </source>
</evidence>
<feature type="compositionally biased region" description="Basic and acidic residues" evidence="6">
    <location>
        <begin position="1018"/>
        <end position="1029"/>
    </location>
</feature>
<keyword evidence="5" id="KW-0175">Coiled coil</keyword>
<feature type="region of interest" description="Disordered" evidence="6">
    <location>
        <begin position="346"/>
        <end position="575"/>
    </location>
</feature>
<feature type="compositionally biased region" description="Basic residues" evidence="6">
    <location>
        <begin position="1007"/>
        <end position="1017"/>
    </location>
</feature>
<feature type="compositionally biased region" description="Basic and acidic residues" evidence="6">
    <location>
        <begin position="494"/>
        <end position="504"/>
    </location>
</feature>
<keyword evidence="3" id="KW-0862">Zinc</keyword>
<feature type="compositionally biased region" description="Basic and acidic residues" evidence="6">
    <location>
        <begin position="996"/>
        <end position="1006"/>
    </location>
</feature>
<feature type="compositionally biased region" description="Low complexity" evidence="6">
    <location>
        <begin position="371"/>
        <end position="380"/>
    </location>
</feature>
<organism evidence="8 9">
    <name type="scientific">Perkinsus olseni</name>
    <name type="common">Perkinsus atlanticus</name>
    <dbReference type="NCBI Taxonomy" id="32597"/>
    <lineage>
        <taxon>Eukaryota</taxon>
        <taxon>Sar</taxon>
        <taxon>Alveolata</taxon>
        <taxon>Perkinsozoa</taxon>
        <taxon>Perkinsea</taxon>
        <taxon>Perkinsida</taxon>
        <taxon>Perkinsidae</taxon>
        <taxon>Perkinsus</taxon>
    </lineage>
</organism>
<reference evidence="8 9" key="1">
    <citation type="submission" date="2020-04" db="EMBL/GenBank/DDBJ databases">
        <title>Perkinsus olseni comparative genomics.</title>
        <authorList>
            <person name="Bogema D.R."/>
        </authorList>
    </citation>
    <scope>NUCLEOTIDE SEQUENCE [LARGE SCALE GENOMIC DNA]</scope>
    <source>
        <strain evidence="8">ATCC PRA-31</strain>
    </source>
</reference>
<dbReference type="PROSITE" id="PS50016">
    <property type="entry name" value="ZF_PHD_2"/>
    <property type="match status" value="1"/>
</dbReference>
<feature type="compositionally biased region" description="Basic and acidic residues" evidence="6">
    <location>
        <begin position="798"/>
        <end position="819"/>
    </location>
</feature>
<dbReference type="Proteomes" id="UP000572268">
    <property type="component" value="Unassembled WGS sequence"/>
</dbReference>
<dbReference type="InterPro" id="IPR013083">
    <property type="entry name" value="Znf_RING/FYVE/PHD"/>
</dbReference>
<sequence length="1724" mass="186327">MPGAVSSPTGPMVTSEAKPAGDAVEDTVAANDAPITNDTEGLIRENSIGDAAVEGVEKTTNPSVTTEHVEEPAKAATAVETAQEAASADGENSVTTGSKDGDDTGSNEAVGEDGEDTGATDGSLGEDHAQSEKLVGEDKEVPLIVAVDTEPAADAANEETMTKPDEDAGDSKESQKSSGDSEIMEGAADETHERPCGVRESSTDKDKHVEDDAAVDDDKAGDVLVTAEEQEPVEEQSKDGSGEDGAQEDYEVWTGGETTAGEEDDCEFLTLDGVKEAMVKITTQLEEDEDNSDLKVLEEFTEEYEKMSETQTSLQKKLTTVLAETNALWQEFEKYRDEYAKVMWEEKKDEREKGQSAQQWDWKQSDGDGGNQTWNQNGNWRASEDGQQQESWKSNEKSNWGYDGGDQQQQKGGWKKGGDNWTSSNDGDGQGEQWKATWKEGAAEEDSSRTDGDEKWKAWGKSGDEKPAAASWRDAEGGTGESAEWQPKSGGRQGYDKKWDDGSSGKDQGNWWKDNQRGDKKGWQQQQQQQSWGKDQANAAEDAPPPAADAEESSTVKEVPAEATAAAAKPGEPSYSDLQAEVIRLRKAVAENEKVQAENAAAEAASPPPPAPATEAPSAPPVAQPLPPAQPVAAGPAPAAPPAVATAPLVPQQDGRAMEDMAQKMGKEIEDRLNSQYKEKIAEMERRHYEEMQSQMRYMMQQQQMASPMPPPRDFGGRGPRSTGYPTYPQGEYDRYDSQYGASFSRYDDRYRRERPLSPYRDGSVSGMSGYAARSPTDYRDYRDSPSAAQVSAAPPPARDRRETRNGHERKLSPRDAKPRRPHQPPNVDRTISRAAPEPRAQRTETFPPSTAAAPPVAPVGLPEPPRSTRSTAPLAEEALSVDNAMQAFRQDGARGGVMDSPIVTADVQWQQQQQDQLPPFVNSTVKNPPPSSWLPPVAPATAAGGKGLTTPTSSSPLFAKEGTVDGSVDDSRLGSSSTTVQKKKKKHKRKKHRHRDDEADGELRSPRKKHKKKRRVRDILGKSPRLSELDDSAEPSTSLAFGEGSGSEYDDEEIALESARRLWLEVRNEEPSPALIAPAMELLGRAVNAAAVPPVNPICFAQSAPMWPGGGGGGGGGVRRPPIQGWAIQLEAAGQDPIDATAGTSPVRVEAAITLPCASQMKPGAQYGRYMREEPPPLTPEMLWLTVDGESIAPSRVSDGAAGLSVHCSGVALDPRPESLTEAQILRIRLREVVERKREMARREKDRAESFTVARRSVNAPAVETMKALMRARPPPMNVYPHNADLKPTFGVTTSDDPAGDTSFLVCSICLGPDLARGNQMVVCSSCGVAGHQYCYEINRIYDEDSWLCRLCSALENGDASESDDLDCFLCGGDRRCLGGGLMTSVMLQGTIRWIHVRCGMFAWKCRSIPDVERAAMRLPQSESASPVCTICDKAVGETVKCGSTGCSRHFHVSCATRNALTVPEAADHNWLIYCRQHMADADSFGTIGKLTKAIAASPYAEQTEGGFAAAIANSAAAPMVDEAYGLYRDVDAEDLWLAWMDPGETVKESTTPKAAVDRPSSLTTPSTAPPPATGRTNASPIGHPSSLRKACVMCLHTDGDLVDIPGGPGVPPGCSAKLHPRCAHWMGLAPVFNFHDLRQGSVIRPRNFLQSCNYCNSVLGITMKCSKCNKSFHPHCAAKNGCIVRVEDYESGIQLSGRSAELWLSRRTVKGGFSVWVDCDAH</sequence>
<dbReference type="EMBL" id="JABANN010000018">
    <property type="protein sequence ID" value="KAF4675200.1"/>
    <property type="molecule type" value="Genomic_DNA"/>
</dbReference>
<dbReference type="InterPro" id="IPR050701">
    <property type="entry name" value="Histone_Mod_Regulator"/>
</dbReference>
<evidence type="ECO:0000256" key="5">
    <source>
        <dbReference type="SAM" id="Coils"/>
    </source>
</evidence>
<protein>
    <recommendedName>
        <fullName evidence="7">PHD-type domain-containing protein</fullName>
    </recommendedName>
</protein>
<comment type="caution">
    <text evidence="8">The sequence shown here is derived from an EMBL/GenBank/DDBJ whole genome shotgun (WGS) entry which is preliminary data.</text>
</comment>
<feature type="compositionally biased region" description="Pro residues" evidence="6">
    <location>
        <begin position="856"/>
        <end position="866"/>
    </location>
</feature>
<gene>
    <name evidence="8" type="ORF">FOL46_002466</name>
</gene>
<dbReference type="InterPro" id="IPR001965">
    <property type="entry name" value="Znf_PHD"/>
</dbReference>
<evidence type="ECO:0000313" key="9">
    <source>
        <dbReference type="Proteomes" id="UP000572268"/>
    </source>
</evidence>
<feature type="region of interest" description="Disordered" evidence="6">
    <location>
        <begin position="1549"/>
        <end position="1583"/>
    </location>
</feature>
<keyword evidence="1" id="KW-0479">Metal-binding</keyword>
<accession>A0A7J6MVJ7</accession>
<evidence type="ECO:0000313" key="8">
    <source>
        <dbReference type="EMBL" id="KAF4675200.1"/>
    </source>
</evidence>
<feature type="coiled-coil region" evidence="5">
    <location>
        <begin position="271"/>
        <end position="317"/>
    </location>
</feature>
<feature type="compositionally biased region" description="Low complexity" evidence="6">
    <location>
        <begin position="556"/>
        <end position="570"/>
    </location>
</feature>
<dbReference type="InterPro" id="IPR011011">
    <property type="entry name" value="Znf_FYVE_PHD"/>
</dbReference>
<feature type="domain" description="PHD-type" evidence="7">
    <location>
        <begin position="1305"/>
        <end position="1356"/>
    </location>
</feature>
<feature type="compositionally biased region" description="Pro residues" evidence="6">
    <location>
        <begin position="928"/>
        <end position="939"/>
    </location>
</feature>
<dbReference type="Pfam" id="PF13831">
    <property type="entry name" value="PHD_2"/>
    <property type="match status" value="1"/>
</dbReference>
<feature type="region of interest" description="Disordered" evidence="6">
    <location>
        <begin position="909"/>
        <end position="1052"/>
    </location>
</feature>
<dbReference type="GO" id="GO:0006357">
    <property type="term" value="P:regulation of transcription by RNA polymerase II"/>
    <property type="evidence" value="ECO:0007669"/>
    <property type="project" value="TreeGrafter"/>
</dbReference>
<dbReference type="Gene3D" id="3.30.40.10">
    <property type="entry name" value="Zinc/RING finger domain, C3HC4 (zinc finger)"/>
    <property type="match status" value="3"/>
</dbReference>
<feature type="compositionally biased region" description="Low complexity" evidence="6">
    <location>
        <begin position="74"/>
        <end position="88"/>
    </location>
</feature>
<feature type="compositionally biased region" description="Basic residues" evidence="6">
    <location>
        <begin position="982"/>
        <end position="995"/>
    </location>
</feature>
<feature type="compositionally biased region" description="Basic and acidic residues" evidence="6">
    <location>
        <begin position="437"/>
        <end position="467"/>
    </location>
</feature>
<dbReference type="SMART" id="SM00249">
    <property type="entry name" value="PHD"/>
    <property type="match status" value="3"/>
</dbReference>
<feature type="region of interest" description="Disordered" evidence="6">
    <location>
        <begin position="699"/>
        <end position="877"/>
    </location>
</feature>
<feature type="compositionally biased region" description="Basic and acidic residues" evidence="6">
    <location>
        <begin position="189"/>
        <end position="221"/>
    </location>
</feature>
<dbReference type="PANTHER" id="PTHR13793">
    <property type="entry name" value="PHD FINGER PROTEINS"/>
    <property type="match status" value="1"/>
</dbReference>
<feature type="compositionally biased region" description="Pro residues" evidence="6">
    <location>
        <begin position="606"/>
        <end position="630"/>
    </location>
</feature>
<keyword evidence="2 4" id="KW-0863">Zinc-finger</keyword>
<dbReference type="Pfam" id="PF13832">
    <property type="entry name" value="zf-HC5HC2H_2"/>
    <property type="match status" value="2"/>
</dbReference>
<dbReference type="SUPFAM" id="SSF57903">
    <property type="entry name" value="FYVE/PHD zinc finger"/>
    <property type="match status" value="1"/>
</dbReference>
<dbReference type="PANTHER" id="PTHR13793:SF107">
    <property type="entry name" value="BROMODOMAIN-CONTAINING PROTEIN HOMOLOG"/>
    <property type="match status" value="1"/>
</dbReference>
<evidence type="ECO:0000256" key="2">
    <source>
        <dbReference type="ARBA" id="ARBA00022771"/>
    </source>
</evidence>
<feature type="compositionally biased region" description="Low complexity" evidence="6">
    <location>
        <begin position="524"/>
        <end position="542"/>
    </location>
</feature>
<evidence type="ECO:0000259" key="7">
    <source>
        <dbReference type="PROSITE" id="PS50016"/>
    </source>
</evidence>
<evidence type="ECO:0000256" key="1">
    <source>
        <dbReference type="ARBA" id="ARBA00022723"/>
    </source>
</evidence>
<feature type="region of interest" description="Disordered" evidence="6">
    <location>
        <begin position="594"/>
        <end position="663"/>
    </location>
</feature>
<dbReference type="InterPro" id="IPR019787">
    <property type="entry name" value="Znf_PHD-finger"/>
</dbReference>